<reference evidence="2 3" key="1">
    <citation type="submission" date="2021-07" db="EMBL/GenBank/DDBJ databases">
        <title>Hymenobacter profundi sp. nov., isolated from deep-sea water.</title>
        <authorList>
            <person name="Kim M.K."/>
        </authorList>
    </citation>
    <scope>NUCLEOTIDE SEQUENCE [LARGE SCALE GENOMIC DNA]</scope>
    <source>
        <strain evidence="2 3">M2</strain>
    </source>
</reference>
<evidence type="ECO:0000313" key="3">
    <source>
        <dbReference type="Proteomes" id="UP000826188"/>
    </source>
</evidence>
<accession>A0ABS6WVJ9</accession>
<protein>
    <submittedName>
        <fullName evidence="2">DUF4231 domain-containing protein</fullName>
    </submittedName>
</protein>
<organism evidence="2 3">
    <name type="scientific">Hymenobacter profundi</name>
    <dbReference type="NCBI Taxonomy" id="1982110"/>
    <lineage>
        <taxon>Bacteria</taxon>
        <taxon>Pseudomonadati</taxon>
        <taxon>Bacteroidota</taxon>
        <taxon>Cytophagia</taxon>
        <taxon>Cytophagales</taxon>
        <taxon>Hymenobacteraceae</taxon>
        <taxon>Hymenobacter</taxon>
    </lineage>
</organism>
<gene>
    <name evidence="2" type="ORF">KYK14_01905</name>
</gene>
<dbReference type="Proteomes" id="UP000826188">
    <property type="component" value="Unassembled WGS sequence"/>
</dbReference>
<name>A0ABS6WVJ9_9BACT</name>
<keyword evidence="1" id="KW-0812">Transmembrane</keyword>
<evidence type="ECO:0000256" key="1">
    <source>
        <dbReference type="SAM" id="Phobius"/>
    </source>
</evidence>
<keyword evidence="3" id="KW-1185">Reference proteome</keyword>
<sequence>MTEAEKLAREWHNRVLVALTAHYDSARHYNRLNYWLGIPALVLTTIVGTTVFANIDNTASKSAKIFTGLLGIAAAILSALQTFLKHSEKAEQCKAMAARYSSIGKELEVALTDTAAIDKTFLEQIRVKLDQADKEAPSIPGWIRDAARNKYRKKQS</sequence>
<feature type="transmembrane region" description="Helical" evidence="1">
    <location>
        <begin position="65"/>
        <end position="84"/>
    </location>
</feature>
<dbReference type="InterPro" id="IPR025325">
    <property type="entry name" value="DUF4231"/>
</dbReference>
<proteinExistence type="predicted"/>
<keyword evidence="1" id="KW-0472">Membrane</keyword>
<dbReference type="RefSeq" id="WP_219156481.1">
    <property type="nucleotide sequence ID" value="NZ_JAHWGL010000003.1"/>
</dbReference>
<comment type="caution">
    <text evidence="2">The sequence shown here is derived from an EMBL/GenBank/DDBJ whole genome shotgun (WGS) entry which is preliminary data.</text>
</comment>
<keyword evidence="1" id="KW-1133">Transmembrane helix</keyword>
<evidence type="ECO:0000313" key="2">
    <source>
        <dbReference type="EMBL" id="MBW3127292.1"/>
    </source>
</evidence>
<feature type="transmembrane region" description="Helical" evidence="1">
    <location>
        <begin position="32"/>
        <end position="53"/>
    </location>
</feature>
<dbReference type="NCBIfam" id="NF033632">
    <property type="entry name" value="SLATT_4"/>
    <property type="match status" value="1"/>
</dbReference>
<dbReference type="Pfam" id="PF14015">
    <property type="entry name" value="DUF4231"/>
    <property type="match status" value="1"/>
</dbReference>
<dbReference type="EMBL" id="JAHWGL010000003">
    <property type="protein sequence ID" value="MBW3127292.1"/>
    <property type="molecule type" value="Genomic_DNA"/>
</dbReference>